<organism evidence="7 8">
    <name type="scientific">Luteolibacter arcticus</name>
    <dbReference type="NCBI Taxonomy" id="1581411"/>
    <lineage>
        <taxon>Bacteria</taxon>
        <taxon>Pseudomonadati</taxon>
        <taxon>Verrucomicrobiota</taxon>
        <taxon>Verrucomicrobiia</taxon>
        <taxon>Verrucomicrobiales</taxon>
        <taxon>Verrucomicrobiaceae</taxon>
        <taxon>Luteolibacter</taxon>
    </lineage>
</organism>
<protein>
    <submittedName>
        <fullName evidence="7">Cytochrome C oxidase subunit IV family protein</fullName>
    </submittedName>
</protein>
<comment type="caution">
    <text evidence="7">The sequence shown here is derived from an EMBL/GenBank/DDBJ whole genome shotgun (WGS) entry which is preliminary data.</text>
</comment>
<proteinExistence type="predicted"/>
<evidence type="ECO:0000313" key="7">
    <source>
        <dbReference type="EMBL" id="MCW1926027.1"/>
    </source>
</evidence>
<evidence type="ECO:0000256" key="3">
    <source>
        <dbReference type="ARBA" id="ARBA00022692"/>
    </source>
</evidence>
<evidence type="ECO:0000256" key="4">
    <source>
        <dbReference type="ARBA" id="ARBA00022989"/>
    </source>
</evidence>
<evidence type="ECO:0000256" key="1">
    <source>
        <dbReference type="ARBA" id="ARBA00004651"/>
    </source>
</evidence>
<keyword evidence="8" id="KW-1185">Reference proteome</keyword>
<keyword evidence="5 6" id="KW-0472">Membrane</keyword>
<keyword evidence="4 6" id="KW-1133">Transmembrane helix</keyword>
<feature type="transmembrane region" description="Helical" evidence="6">
    <location>
        <begin position="17"/>
        <end position="38"/>
    </location>
</feature>
<dbReference type="Proteomes" id="UP001320876">
    <property type="component" value="Unassembled WGS sequence"/>
</dbReference>
<feature type="transmembrane region" description="Helical" evidence="6">
    <location>
        <begin position="78"/>
        <end position="99"/>
    </location>
</feature>
<evidence type="ECO:0000256" key="5">
    <source>
        <dbReference type="ARBA" id="ARBA00023136"/>
    </source>
</evidence>
<keyword evidence="3 6" id="KW-0812">Transmembrane</keyword>
<evidence type="ECO:0000256" key="2">
    <source>
        <dbReference type="ARBA" id="ARBA00022475"/>
    </source>
</evidence>
<name>A0ABT3GR83_9BACT</name>
<evidence type="ECO:0000256" key="6">
    <source>
        <dbReference type="SAM" id="Phobius"/>
    </source>
</evidence>
<accession>A0ABT3GR83</accession>
<sequence length="125" mass="13400">MADSPEAIQKSLRLYKFIGLVLFAGTGLTVAVATIPALDVGKHGFDIADMVLGLLIASVKASLVAAIFMHLNHEKRLIYWLFGFGIVAAICLLGLTALAETDPIHYDGFQIGVPGSDVIKHFPHN</sequence>
<dbReference type="Pfam" id="PF03626">
    <property type="entry name" value="COX4_pro"/>
    <property type="match status" value="1"/>
</dbReference>
<dbReference type="EMBL" id="JAPDDT010000020">
    <property type="protein sequence ID" value="MCW1926027.1"/>
    <property type="molecule type" value="Genomic_DNA"/>
</dbReference>
<dbReference type="InterPro" id="IPR005171">
    <property type="entry name" value="Cyt_c_oxidase_su4_prok"/>
</dbReference>
<comment type="subcellular location">
    <subcellularLocation>
        <location evidence="1">Cell membrane</location>
        <topology evidence="1">Multi-pass membrane protein</topology>
    </subcellularLocation>
</comment>
<keyword evidence="2" id="KW-1003">Cell membrane</keyword>
<feature type="transmembrane region" description="Helical" evidence="6">
    <location>
        <begin position="50"/>
        <end position="71"/>
    </location>
</feature>
<evidence type="ECO:0000313" key="8">
    <source>
        <dbReference type="Proteomes" id="UP001320876"/>
    </source>
</evidence>
<gene>
    <name evidence="7" type="ORF">OKA05_25940</name>
</gene>
<dbReference type="RefSeq" id="WP_264490135.1">
    <property type="nucleotide sequence ID" value="NZ_JAPDDT010000020.1"/>
</dbReference>
<reference evidence="7 8" key="1">
    <citation type="submission" date="2022-10" db="EMBL/GenBank/DDBJ databases">
        <title>Luteolibacter arcticus strain CCTCC AB 2014275, whole genome shotgun sequencing project.</title>
        <authorList>
            <person name="Zhao G."/>
            <person name="Shen L."/>
        </authorList>
    </citation>
    <scope>NUCLEOTIDE SEQUENCE [LARGE SCALE GENOMIC DNA]</scope>
    <source>
        <strain evidence="7 8">CCTCC AB 2014275</strain>
    </source>
</reference>